<dbReference type="InterPro" id="IPR012337">
    <property type="entry name" value="RNaseH-like_sf"/>
</dbReference>
<evidence type="ECO:0000313" key="2">
    <source>
        <dbReference type="EMBL" id="KAL0394399.1"/>
    </source>
</evidence>
<dbReference type="InterPro" id="IPR039537">
    <property type="entry name" value="Retrotran_Ty1/copia-like"/>
</dbReference>
<dbReference type="InterPro" id="IPR001584">
    <property type="entry name" value="Integrase_cat-core"/>
</dbReference>
<comment type="caution">
    <text evidence="2">The sequence shown here is derived from an EMBL/GenBank/DDBJ whole genome shotgun (WGS) entry which is preliminary data.</text>
</comment>
<dbReference type="SUPFAM" id="SSF53098">
    <property type="entry name" value="Ribonuclease H-like"/>
    <property type="match status" value="1"/>
</dbReference>
<name>A0AAW2SQI7_9LAMI</name>
<dbReference type="PROSITE" id="PS50994">
    <property type="entry name" value="INTEGRASE"/>
    <property type="match status" value="1"/>
</dbReference>
<dbReference type="AlphaFoldDB" id="A0AAW2SQI7"/>
<dbReference type="GO" id="GO:0003676">
    <property type="term" value="F:nucleic acid binding"/>
    <property type="evidence" value="ECO:0007669"/>
    <property type="project" value="InterPro"/>
</dbReference>
<dbReference type="Gene3D" id="3.30.420.10">
    <property type="entry name" value="Ribonuclease H-like superfamily/Ribonuclease H"/>
    <property type="match status" value="1"/>
</dbReference>
<sequence>MRYKCEAFGRFKEYRLKVKNQTGRTIKALRLDRGGEYLSGEFIDYLKENGIPSQWTPPGTPQLNGVAESRNRTLLDMVRSLMSFMELPRPSGATRLRQLLSCLT</sequence>
<dbReference type="EMBL" id="JACGWN010000016">
    <property type="protein sequence ID" value="KAL0394399.1"/>
    <property type="molecule type" value="Genomic_DNA"/>
</dbReference>
<dbReference type="GO" id="GO:0015074">
    <property type="term" value="P:DNA integration"/>
    <property type="evidence" value="ECO:0007669"/>
    <property type="project" value="InterPro"/>
</dbReference>
<dbReference type="InterPro" id="IPR036397">
    <property type="entry name" value="RNaseH_sf"/>
</dbReference>
<dbReference type="PANTHER" id="PTHR42648:SF27">
    <property type="entry name" value="RNA-DIRECTED DNA POLYMERASE"/>
    <property type="match status" value="1"/>
</dbReference>
<protein>
    <submittedName>
        <fullName evidence="2">Retrovirus-related Pol polyprotein from transposon TNT 1-94</fullName>
    </submittedName>
</protein>
<evidence type="ECO:0000259" key="1">
    <source>
        <dbReference type="PROSITE" id="PS50994"/>
    </source>
</evidence>
<accession>A0AAW2SQI7</accession>
<proteinExistence type="predicted"/>
<reference evidence="2" key="1">
    <citation type="submission" date="2020-06" db="EMBL/GenBank/DDBJ databases">
        <authorList>
            <person name="Li T."/>
            <person name="Hu X."/>
            <person name="Zhang T."/>
            <person name="Song X."/>
            <person name="Zhang H."/>
            <person name="Dai N."/>
            <person name="Sheng W."/>
            <person name="Hou X."/>
            <person name="Wei L."/>
        </authorList>
    </citation>
    <scope>NUCLEOTIDE SEQUENCE</scope>
    <source>
        <strain evidence="2">KEN1</strain>
        <tissue evidence="2">Leaf</tissue>
    </source>
</reference>
<organism evidence="2">
    <name type="scientific">Sesamum latifolium</name>
    <dbReference type="NCBI Taxonomy" id="2727402"/>
    <lineage>
        <taxon>Eukaryota</taxon>
        <taxon>Viridiplantae</taxon>
        <taxon>Streptophyta</taxon>
        <taxon>Embryophyta</taxon>
        <taxon>Tracheophyta</taxon>
        <taxon>Spermatophyta</taxon>
        <taxon>Magnoliopsida</taxon>
        <taxon>eudicotyledons</taxon>
        <taxon>Gunneridae</taxon>
        <taxon>Pentapetalae</taxon>
        <taxon>asterids</taxon>
        <taxon>lamiids</taxon>
        <taxon>Lamiales</taxon>
        <taxon>Pedaliaceae</taxon>
        <taxon>Sesamum</taxon>
    </lineage>
</organism>
<reference evidence="2" key="2">
    <citation type="journal article" date="2024" name="Plant">
        <title>Genomic evolution and insights into agronomic trait innovations of Sesamum species.</title>
        <authorList>
            <person name="Miao H."/>
            <person name="Wang L."/>
            <person name="Qu L."/>
            <person name="Liu H."/>
            <person name="Sun Y."/>
            <person name="Le M."/>
            <person name="Wang Q."/>
            <person name="Wei S."/>
            <person name="Zheng Y."/>
            <person name="Lin W."/>
            <person name="Duan Y."/>
            <person name="Cao H."/>
            <person name="Xiong S."/>
            <person name="Wang X."/>
            <person name="Wei L."/>
            <person name="Li C."/>
            <person name="Ma Q."/>
            <person name="Ju M."/>
            <person name="Zhao R."/>
            <person name="Li G."/>
            <person name="Mu C."/>
            <person name="Tian Q."/>
            <person name="Mei H."/>
            <person name="Zhang T."/>
            <person name="Gao T."/>
            <person name="Zhang H."/>
        </authorList>
    </citation>
    <scope>NUCLEOTIDE SEQUENCE</scope>
    <source>
        <strain evidence="2">KEN1</strain>
    </source>
</reference>
<feature type="domain" description="Integrase catalytic" evidence="1">
    <location>
        <begin position="1"/>
        <end position="104"/>
    </location>
</feature>
<dbReference type="PANTHER" id="PTHR42648">
    <property type="entry name" value="TRANSPOSASE, PUTATIVE-RELATED"/>
    <property type="match status" value="1"/>
</dbReference>
<gene>
    <name evidence="2" type="ORF">Slati_4406100</name>
</gene>